<dbReference type="Pfam" id="PF05133">
    <property type="entry name" value="SPP1_portal"/>
    <property type="match status" value="1"/>
</dbReference>
<protein>
    <recommendedName>
        <fullName evidence="3">Portal protein</fullName>
    </recommendedName>
</protein>
<evidence type="ECO:0008006" key="3">
    <source>
        <dbReference type="Google" id="ProtNLM"/>
    </source>
</evidence>
<organism evidence="2">
    <name type="scientific">marine sediment metagenome</name>
    <dbReference type="NCBI Taxonomy" id="412755"/>
    <lineage>
        <taxon>unclassified sequences</taxon>
        <taxon>metagenomes</taxon>
        <taxon>ecological metagenomes</taxon>
    </lineage>
</organism>
<sequence length="354" mass="40617">TKQVRVTAPDIQGIYAWWLGDDTSRVWRVASKYSLSAEETELLYGVKPKGKTTTVVELWMAQEFELYLDNALVEKKPNPYGFIPFIIYPNLREPKKFWGISDLPQIMESQRELNRAMSQLSRILELSGNPIAVLENVEESEDIAIKPGAVWNIPEDAKAYLLDLLQGGGVSLHIDYINLLYRTLHDISESPRAAFGGTERDLSGVAMEIELHSLQQKVRRKRVIRTATYNRRNQMILKLLEKYQGESFGDNHLRVVWAPVLPQDMVRLVSNEQILVQTGIHSRRRAMDEVGIKEPEMEFNQWLEEREAILRMNKELNARSTRSGARERAIDSQAEGVQTPRKIEDFSGNLPVEE</sequence>
<evidence type="ECO:0000256" key="1">
    <source>
        <dbReference type="SAM" id="MobiDB-lite"/>
    </source>
</evidence>
<accession>X0SIB0</accession>
<proteinExistence type="predicted"/>
<feature type="region of interest" description="Disordered" evidence="1">
    <location>
        <begin position="318"/>
        <end position="354"/>
    </location>
</feature>
<feature type="non-terminal residue" evidence="2">
    <location>
        <position position="1"/>
    </location>
</feature>
<name>X0SIB0_9ZZZZ</name>
<evidence type="ECO:0000313" key="2">
    <source>
        <dbReference type="EMBL" id="GAF74846.1"/>
    </source>
</evidence>
<dbReference type="EMBL" id="BARS01005534">
    <property type="protein sequence ID" value="GAF74846.1"/>
    <property type="molecule type" value="Genomic_DNA"/>
</dbReference>
<dbReference type="InterPro" id="IPR021145">
    <property type="entry name" value="Portal_protein_SPP1_Gp6-like"/>
</dbReference>
<gene>
    <name evidence="2" type="ORF">S01H1_10852</name>
</gene>
<dbReference type="AlphaFoldDB" id="X0SIB0"/>
<comment type="caution">
    <text evidence="2">The sequence shown here is derived from an EMBL/GenBank/DDBJ whole genome shotgun (WGS) entry which is preliminary data.</text>
</comment>
<reference evidence="2" key="1">
    <citation type="journal article" date="2014" name="Front. Microbiol.">
        <title>High frequency of phylogenetically diverse reductive dehalogenase-homologous genes in deep subseafloor sedimentary metagenomes.</title>
        <authorList>
            <person name="Kawai M."/>
            <person name="Futagami T."/>
            <person name="Toyoda A."/>
            <person name="Takaki Y."/>
            <person name="Nishi S."/>
            <person name="Hori S."/>
            <person name="Arai W."/>
            <person name="Tsubouchi T."/>
            <person name="Morono Y."/>
            <person name="Uchiyama I."/>
            <person name="Ito T."/>
            <person name="Fujiyama A."/>
            <person name="Inagaki F."/>
            <person name="Takami H."/>
        </authorList>
    </citation>
    <scope>NUCLEOTIDE SEQUENCE</scope>
    <source>
        <strain evidence="2">Expedition CK06-06</strain>
    </source>
</reference>